<dbReference type="SUPFAM" id="SSF54637">
    <property type="entry name" value="Thioesterase/thiol ester dehydrase-isomerase"/>
    <property type="match status" value="1"/>
</dbReference>
<evidence type="ECO:0000256" key="2">
    <source>
        <dbReference type="ARBA" id="ARBA00023239"/>
    </source>
</evidence>
<comment type="similarity">
    <text evidence="1">Belongs to the thioester dehydratase family. FabZ subfamily.</text>
</comment>
<accession>A0A7G8TBJ9</accession>
<dbReference type="CDD" id="cd01288">
    <property type="entry name" value="FabZ"/>
    <property type="match status" value="1"/>
</dbReference>
<dbReference type="InterPro" id="IPR013114">
    <property type="entry name" value="FabA_FabZ"/>
</dbReference>
<gene>
    <name evidence="3" type="ORF">HCR03_01300</name>
</gene>
<dbReference type="RefSeq" id="WP_187036332.1">
    <property type="nucleotide sequence ID" value="NZ_CP060286.1"/>
</dbReference>
<dbReference type="PANTHER" id="PTHR30272">
    <property type="entry name" value="3-HYDROXYACYL-[ACYL-CARRIER-PROTEIN] DEHYDRATASE"/>
    <property type="match status" value="1"/>
</dbReference>
<dbReference type="GO" id="GO:0016829">
    <property type="term" value="F:lyase activity"/>
    <property type="evidence" value="ECO:0007669"/>
    <property type="project" value="UniProtKB-KW"/>
</dbReference>
<proteinExistence type="inferred from homology"/>
<dbReference type="EMBL" id="CP060286">
    <property type="protein sequence ID" value="QNK40990.1"/>
    <property type="molecule type" value="Genomic_DNA"/>
</dbReference>
<organism evidence="3 4">
    <name type="scientific">Caproicibacter fermentans</name>
    <dbReference type="NCBI Taxonomy" id="2576756"/>
    <lineage>
        <taxon>Bacteria</taxon>
        <taxon>Bacillati</taxon>
        <taxon>Bacillota</taxon>
        <taxon>Clostridia</taxon>
        <taxon>Eubacteriales</taxon>
        <taxon>Acutalibacteraceae</taxon>
        <taxon>Caproicibacter</taxon>
    </lineage>
</organism>
<protein>
    <submittedName>
        <fullName evidence="3">Beta-hydroxyacyl-ACP dehydratase</fullName>
    </submittedName>
</protein>
<evidence type="ECO:0000313" key="3">
    <source>
        <dbReference type="EMBL" id="QNK40990.1"/>
    </source>
</evidence>
<dbReference type="AlphaFoldDB" id="A0A7G8TBJ9"/>
<evidence type="ECO:0000313" key="4">
    <source>
        <dbReference type="Proteomes" id="UP000515909"/>
    </source>
</evidence>
<keyword evidence="2" id="KW-0456">Lyase</keyword>
<dbReference type="InterPro" id="IPR029069">
    <property type="entry name" value="HotDog_dom_sf"/>
</dbReference>
<sequence>MNREELMKIMPHRPPMLLIDEAERGADGKAHGVYTVRGDEWFLRGHFPGMPIVPGVIQCEMLAQTCCVLIGDGQKGKTPMFVGIDKVRFRGNILPGDRIEIVCEILKTKGPFYFAKGSGTVNGKLCVSGEFSFALVQTGGE</sequence>
<dbReference type="Pfam" id="PF07977">
    <property type="entry name" value="FabA"/>
    <property type="match status" value="1"/>
</dbReference>
<evidence type="ECO:0000256" key="1">
    <source>
        <dbReference type="ARBA" id="ARBA00009174"/>
    </source>
</evidence>
<name>A0A7G8TBJ9_9FIRM</name>
<dbReference type="Gene3D" id="3.10.129.10">
    <property type="entry name" value="Hotdog Thioesterase"/>
    <property type="match status" value="1"/>
</dbReference>
<dbReference type="Proteomes" id="UP000515909">
    <property type="component" value="Chromosome"/>
</dbReference>
<dbReference type="KEGG" id="cfem:HCR03_01300"/>
<dbReference type="PANTHER" id="PTHR30272:SF1">
    <property type="entry name" value="3-HYDROXYACYL-[ACYL-CARRIER-PROTEIN] DEHYDRATASE"/>
    <property type="match status" value="1"/>
</dbReference>
<reference evidence="3 4" key="1">
    <citation type="submission" date="2020-08" db="EMBL/GenBank/DDBJ databases">
        <title>The isolate Caproiciproducens sp. 7D4C2 produces n-caproate at mildly acidic conditions from hexoses: genome and rBOX comparison with related strains and chain-elongating bacteria.</title>
        <authorList>
            <person name="Esquivel-Elizondo S."/>
            <person name="Bagci C."/>
            <person name="Temovska M."/>
            <person name="Jeon B.S."/>
            <person name="Bessarab I."/>
            <person name="Williams R.B.H."/>
            <person name="Huson D.H."/>
            <person name="Angenent L.T."/>
        </authorList>
    </citation>
    <scope>NUCLEOTIDE SEQUENCE [LARGE SCALE GENOMIC DNA]</scope>
    <source>
        <strain evidence="3 4">7D4C2</strain>
    </source>
</reference>